<dbReference type="Proteomes" id="UP000231456">
    <property type="component" value="Unassembled WGS sequence"/>
</dbReference>
<dbReference type="InterPro" id="IPR045466">
    <property type="entry name" value="DUF6498"/>
</dbReference>
<dbReference type="EMBL" id="PFRH01000035">
    <property type="protein sequence ID" value="PJC52816.1"/>
    <property type="molecule type" value="Genomic_DNA"/>
</dbReference>
<reference evidence="3" key="1">
    <citation type="submission" date="2017-09" db="EMBL/GenBank/DDBJ databases">
        <title>Depth-based differentiation of microbial function through sediment-hosted aquifers and enrichment of novel symbionts in the deep terrestrial subsurface.</title>
        <authorList>
            <person name="Probst A.J."/>
            <person name="Ladd B."/>
            <person name="Jarett J.K."/>
            <person name="Geller-Mcgrath D.E."/>
            <person name="Sieber C.M.K."/>
            <person name="Emerson J.B."/>
            <person name="Anantharaman K."/>
            <person name="Thomas B.C."/>
            <person name="Malmstrom R."/>
            <person name="Stieglmeier M."/>
            <person name="Klingl A."/>
            <person name="Woyke T."/>
            <person name="Ryan C.M."/>
            <person name="Banfield J.F."/>
        </authorList>
    </citation>
    <scope>NUCLEOTIDE SEQUENCE [LARGE SCALE GENOMIC DNA]</scope>
</reference>
<evidence type="ECO:0000313" key="2">
    <source>
        <dbReference type="EMBL" id="PJC52816.1"/>
    </source>
</evidence>
<gene>
    <name evidence="2" type="ORF">CO030_00925</name>
</gene>
<evidence type="ECO:0000256" key="1">
    <source>
        <dbReference type="SAM" id="Phobius"/>
    </source>
</evidence>
<keyword evidence="1" id="KW-1133">Transmembrane helix</keyword>
<feature type="transmembrane region" description="Helical" evidence="1">
    <location>
        <begin position="33"/>
        <end position="54"/>
    </location>
</feature>
<name>A0A2M8FAS2_9BACT</name>
<evidence type="ECO:0000313" key="3">
    <source>
        <dbReference type="Proteomes" id="UP000231456"/>
    </source>
</evidence>
<feature type="transmembrane region" description="Helical" evidence="1">
    <location>
        <begin position="120"/>
        <end position="142"/>
    </location>
</feature>
<proteinExistence type="predicted"/>
<feature type="transmembrane region" description="Helical" evidence="1">
    <location>
        <begin position="163"/>
        <end position="193"/>
    </location>
</feature>
<sequence>MDTKRLLSTYTLIGANLVPLFGVLFLSWSLVEILFLFWAETAVIGIVAFWKIVLAKKIDAREMEAYKKMPVMPAHPGRLTKRFLLFFFPFHFGMFMLGHAIFLTSFFLDNGQTISSVFGISLMYSLLTLFASHLVSFFVNYVGKKEYHDMTPQVVMIQPYKRVVMMHITVLFGGIVVSALGSPVVALVILVLMKIALDLFAHKKEHAVDPVSSTL</sequence>
<keyword evidence="1" id="KW-0812">Transmembrane</keyword>
<dbReference type="Pfam" id="PF20108">
    <property type="entry name" value="DUF6498"/>
    <property type="match status" value="1"/>
</dbReference>
<protein>
    <submittedName>
        <fullName evidence="2">Uncharacterized protein</fullName>
    </submittedName>
</protein>
<accession>A0A2M8FAS2</accession>
<comment type="caution">
    <text evidence="2">The sequence shown here is derived from an EMBL/GenBank/DDBJ whole genome shotgun (WGS) entry which is preliminary data.</text>
</comment>
<feature type="transmembrane region" description="Helical" evidence="1">
    <location>
        <begin position="83"/>
        <end position="108"/>
    </location>
</feature>
<keyword evidence="1" id="KW-0472">Membrane</keyword>
<feature type="transmembrane region" description="Helical" evidence="1">
    <location>
        <begin position="7"/>
        <end position="27"/>
    </location>
</feature>
<organism evidence="2 3">
    <name type="scientific">Candidatus Magasanikbacteria bacterium CG_4_9_14_0_2_um_filter_42_11</name>
    <dbReference type="NCBI Taxonomy" id="1974643"/>
    <lineage>
        <taxon>Bacteria</taxon>
        <taxon>Candidatus Magasanikiibacteriota</taxon>
    </lineage>
</organism>
<dbReference type="AlphaFoldDB" id="A0A2M8FAS2"/>